<evidence type="ECO:0000313" key="2">
    <source>
        <dbReference type="WBParaSite" id="ALUE_0000419001-mRNA-1"/>
    </source>
</evidence>
<proteinExistence type="predicted"/>
<keyword evidence="1" id="KW-1185">Reference proteome</keyword>
<accession>A0A0M3HQ71</accession>
<protein>
    <submittedName>
        <fullName evidence="2">BZIP domain-containing protein</fullName>
    </submittedName>
</protein>
<reference evidence="2" key="1">
    <citation type="submission" date="2017-02" db="UniProtKB">
        <authorList>
            <consortium name="WormBaseParasite"/>
        </authorList>
    </citation>
    <scope>IDENTIFICATION</scope>
</reference>
<dbReference type="Proteomes" id="UP000036681">
    <property type="component" value="Unplaced"/>
</dbReference>
<sequence>MQPLPLSKTRRMWKRRLQAKNVAVYRRCLSNLLLTTSENEFSQRDFLGKMTAKRSATFFIFISHISLHLCQQLSPSRDFNEPGEAINRRGPSNLPLLERLESPQTFYPCLLSGDSSGFSSWCGDNKDPSEEPDINDPVSFGEGLRNVMAEQAQSLFNPDTFPSSSISSFMEPSVNSLSDNVAIVQSNGISTRGTVGRTLLSPTGSQQSVAGLQPSAVAVPIQTPSVATNALSANSMNIQPVGTATSGTRTIGGAPLASAPFASASLDSGAQRSSPLLFSAPAAHRLIPLAPVQPFVLGPAEEPSRYRLAHLRHRLLRT</sequence>
<dbReference type="WBParaSite" id="ALUE_0000419001-mRNA-1">
    <property type="protein sequence ID" value="ALUE_0000419001-mRNA-1"/>
    <property type="gene ID" value="ALUE_0000419001"/>
</dbReference>
<name>A0A0M3HQ71_ASCLU</name>
<organism evidence="1 2">
    <name type="scientific">Ascaris lumbricoides</name>
    <name type="common">Giant roundworm</name>
    <dbReference type="NCBI Taxonomy" id="6252"/>
    <lineage>
        <taxon>Eukaryota</taxon>
        <taxon>Metazoa</taxon>
        <taxon>Ecdysozoa</taxon>
        <taxon>Nematoda</taxon>
        <taxon>Chromadorea</taxon>
        <taxon>Rhabditida</taxon>
        <taxon>Spirurina</taxon>
        <taxon>Ascaridomorpha</taxon>
        <taxon>Ascaridoidea</taxon>
        <taxon>Ascarididae</taxon>
        <taxon>Ascaris</taxon>
    </lineage>
</organism>
<dbReference type="AlphaFoldDB" id="A0A0M3HQ71"/>
<evidence type="ECO:0000313" key="1">
    <source>
        <dbReference type="Proteomes" id="UP000036681"/>
    </source>
</evidence>